<feature type="compositionally biased region" description="Basic residues" evidence="1">
    <location>
        <begin position="54"/>
        <end position="64"/>
    </location>
</feature>
<feature type="compositionally biased region" description="Polar residues" evidence="1">
    <location>
        <begin position="128"/>
        <end position="141"/>
    </location>
</feature>
<feature type="region of interest" description="Disordered" evidence="1">
    <location>
        <begin position="46"/>
        <end position="81"/>
    </location>
</feature>
<accession>A0A2J6Q4H7</accession>
<dbReference type="Pfam" id="PF08228">
    <property type="entry name" value="RNase_P_pop3"/>
    <property type="match status" value="1"/>
</dbReference>
<dbReference type="GO" id="GO:0000171">
    <property type="term" value="F:ribonuclease MRP activity"/>
    <property type="evidence" value="ECO:0007669"/>
    <property type="project" value="TreeGrafter"/>
</dbReference>
<dbReference type="InterPro" id="IPR013241">
    <property type="entry name" value="RNase_P_Pop3"/>
</dbReference>
<feature type="compositionally biased region" description="Basic and acidic residues" evidence="1">
    <location>
        <begin position="143"/>
        <end position="159"/>
    </location>
</feature>
<protein>
    <submittedName>
        <fullName evidence="2">Uncharacterized protein</fullName>
    </submittedName>
</protein>
<evidence type="ECO:0000313" key="2">
    <source>
        <dbReference type="EMBL" id="PMD21163.1"/>
    </source>
</evidence>
<dbReference type="GO" id="GO:0034965">
    <property type="term" value="P:intronic box C/D snoRNA processing"/>
    <property type="evidence" value="ECO:0007669"/>
    <property type="project" value="TreeGrafter"/>
</dbReference>
<feature type="compositionally biased region" description="Basic and acidic residues" evidence="1">
    <location>
        <begin position="111"/>
        <end position="126"/>
    </location>
</feature>
<dbReference type="Proteomes" id="UP000235672">
    <property type="component" value="Unassembled WGS sequence"/>
</dbReference>
<evidence type="ECO:0000313" key="3">
    <source>
        <dbReference type="Proteomes" id="UP000235672"/>
    </source>
</evidence>
<sequence length="365" mass="39606">MDRKPKTIFQLDTPFTDIQWPETSPQNQDTILELLCSLLSPIGQYRTTNITPSKGKRNKKRKREGKNLEGEEPPRSRPPLPEITSFIVVGLNSITRSLESLSQKSKALRSAECEKNDAGQDPRLEVESGNSDASQISQSPSAARDEALNRGEHHLKDGGHSIQPRASKAKSGKSGAGQTSKSIVSKAKNEVLDNTAQNSQSPISEEQSEKRDAGQGSQSPAPKARDETATGPKESPAEHEHVDHHFSAIFVPRSSQPPILHAHLPQLVVTASLAHPELPATRLVQLPKGCDARLSEALGLPRVSFIGILDGAPHSKSLVDLVRGCVPEIEIPWLAEAKKPVYLPVKINAIESFAPVVAQKKQKAV</sequence>
<proteinExistence type="predicted"/>
<dbReference type="AlphaFoldDB" id="A0A2J6Q4H7"/>
<reference evidence="2 3" key="1">
    <citation type="submission" date="2016-05" db="EMBL/GenBank/DDBJ databases">
        <title>A degradative enzymes factory behind the ericoid mycorrhizal symbiosis.</title>
        <authorList>
            <consortium name="DOE Joint Genome Institute"/>
            <person name="Martino E."/>
            <person name="Morin E."/>
            <person name="Grelet G."/>
            <person name="Kuo A."/>
            <person name="Kohler A."/>
            <person name="Daghino S."/>
            <person name="Barry K."/>
            <person name="Choi C."/>
            <person name="Cichocki N."/>
            <person name="Clum A."/>
            <person name="Copeland A."/>
            <person name="Hainaut M."/>
            <person name="Haridas S."/>
            <person name="Labutti K."/>
            <person name="Lindquist E."/>
            <person name="Lipzen A."/>
            <person name="Khouja H.-R."/>
            <person name="Murat C."/>
            <person name="Ohm R."/>
            <person name="Olson A."/>
            <person name="Spatafora J."/>
            <person name="Veneault-Fourrey C."/>
            <person name="Henrissat B."/>
            <person name="Grigoriev I."/>
            <person name="Martin F."/>
            <person name="Perotto S."/>
        </authorList>
    </citation>
    <scope>NUCLEOTIDE SEQUENCE [LARGE SCALE GENOMIC DNA]</scope>
    <source>
        <strain evidence="2 3">UAMH 7357</strain>
    </source>
</reference>
<dbReference type="GO" id="GO:0008033">
    <property type="term" value="P:tRNA processing"/>
    <property type="evidence" value="ECO:0007669"/>
    <property type="project" value="InterPro"/>
</dbReference>
<dbReference type="GO" id="GO:0005655">
    <property type="term" value="C:nucleolar ribonuclease P complex"/>
    <property type="evidence" value="ECO:0007669"/>
    <property type="project" value="TreeGrafter"/>
</dbReference>
<name>A0A2J6Q4H7_9HELO</name>
<feature type="region of interest" description="Disordered" evidence="1">
    <location>
        <begin position="111"/>
        <end position="240"/>
    </location>
</feature>
<feature type="compositionally biased region" description="Polar residues" evidence="1">
    <location>
        <begin position="192"/>
        <end position="205"/>
    </location>
</feature>
<dbReference type="PANTHER" id="PTHR28272:SF1">
    <property type="entry name" value="RIBONUCLEASES P_MRP PROTEIN SUBUNIT POP3"/>
    <property type="match status" value="1"/>
</dbReference>
<organism evidence="2 3">
    <name type="scientific">Hyaloscypha hepaticicola</name>
    <dbReference type="NCBI Taxonomy" id="2082293"/>
    <lineage>
        <taxon>Eukaryota</taxon>
        <taxon>Fungi</taxon>
        <taxon>Dikarya</taxon>
        <taxon>Ascomycota</taxon>
        <taxon>Pezizomycotina</taxon>
        <taxon>Leotiomycetes</taxon>
        <taxon>Helotiales</taxon>
        <taxon>Hyaloscyphaceae</taxon>
        <taxon>Hyaloscypha</taxon>
    </lineage>
</organism>
<dbReference type="GO" id="GO:0006364">
    <property type="term" value="P:rRNA processing"/>
    <property type="evidence" value="ECO:0007669"/>
    <property type="project" value="InterPro"/>
</dbReference>
<dbReference type="OrthoDB" id="20109at2759"/>
<dbReference type="GO" id="GO:0005829">
    <property type="term" value="C:cytosol"/>
    <property type="evidence" value="ECO:0007669"/>
    <property type="project" value="TreeGrafter"/>
</dbReference>
<evidence type="ECO:0000256" key="1">
    <source>
        <dbReference type="SAM" id="MobiDB-lite"/>
    </source>
</evidence>
<gene>
    <name evidence="2" type="ORF">NA56DRAFT_133620</name>
</gene>
<dbReference type="PANTHER" id="PTHR28272">
    <property type="entry name" value="RIBONUCLEASES P/MRP PROTEIN SUBUNIT POP3"/>
    <property type="match status" value="1"/>
</dbReference>
<dbReference type="GO" id="GO:0000172">
    <property type="term" value="C:ribonuclease MRP complex"/>
    <property type="evidence" value="ECO:0007669"/>
    <property type="project" value="TreeGrafter"/>
</dbReference>
<dbReference type="GO" id="GO:0004526">
    <property type="term" value="F:ribonuclease P activity"/>
    <property type="evidence" value="ECO:0007669"/>
    <property type="project" value="TreeGrafter"/>
</dbReference>
<feature type="compositionally biased region" description="Basic and acidic residues" evidence="1">
    <location>
        <begin position="65"/>
        <end position="75"/>
    </location>
</feature>
<dbReference type="STRING" id="1745343.A0A2J6Q4H7"/>
<dbReference type="EMBL" id="KZ613482">
    <property type="protein sequence ID" value="PMD21163.1"/>
    <property type="molecule type" value="Genomic_DNA"/>
</dbReference>
<keyword evidence="3" id="KW-1185">Reference proteome</keyword>